<reference evidence="3" key="1">
    <citation type="submission" date="2022-10" db="EMBL/GenBank/DDBJ databases">
        <title>Tapping the CABI collections for fungal endophytes: first genome assemblies for Collariella, Neodidymelliopsis, Ascochyta clinopodiicola, Didymella pomorum, Didymosphaeria variabile, Neocosmospora piperis and Neocucurbitaria cava.</title>
        <authorList>
            <person name="Hill R."/>
        </authorList>
    </citation>
    <scope>NUCLEOTIDE SEQUENCE</scope>
    <source>
        <strain evidence="3">IMI 355091</strain>
    </source>
</reference>
<evidence type="ECO:0000256" key="2">
    <source>
        <dbReference type="SAM" id="Phobius"/>
    </source>
</evidence>
<comment type="caution">
    <text evidence="3">The sequence shown here is derived from an EMBL/GenBank/DDBJ whole genome shotgun (WGS) entry which is preliminary data.</text>
</comment>
<protein>
    <submittedName>
        <fullName evidence="3">Uncharacterized protein</fullName>
    </submittedName>
</protein>
<feature type="compositionally biased region" description="Polar residues" evidence="1">
    <location>
        <begin position="121"/>
        <end position="132"/>
    </location>
</feature>
<feature type="compositionally biased region" description="Basic and acidic residues" evidence="1">
    <location>
        <begin position="110"/>
        <end position="120"/>
    </location>
</feature>
<sequence length="567" mass="62480">MARRKKDPRQKLRASLGDSWDDANVSIDGASTADHSEIELDPSDNEIAQELGAGAESSDIKEEAFSESLPNDRVARSQRSLDNDRTPRTSKLAEPLTRSEQTGPSFIMPKLEDSSHDSPSRRSQIRSQNVRNRTPHLRTSDRSATSYTPASRAHPAAPPAEQKQSPLGFIYQNIISPTVRYLVGVFGHTMGNLQPLFGLALAVGVLVFGIQLAIGSARSSLTMALTPVCLIPGSSYVIPFCATTAQDDPRVDFEGLLHAQTGLEDILDAAKDTSTLPSSIKDSEIAIRDLRVLVRHSRLPSRHTLGMEFDNFIETAKEASMDLSRFNSRIGATVDRVIATNTWTRTVISGWSESETSKGAVERITNGVARIFVAAPPTLGERVFDQYTVHVSKNAEEITSLIEMGVALHGVLQRLDELLDTIYSITVNDDATITKDQEELLAQLWTIVGGNKSKLSTNNKKLTLLRNVSAYRKKALTHVSETLLKLREIQAELENLREGVEAPTILGYRAELPISYYLDLIDSGVDRLRTARGESLRVEGETYRNQIGRGKDERRELPAPMVTAKVK</sequence>
<evidence type="ECO:0000256" key="1">
    <source>
        <dbReference type="SAM" id="MobiDB-lite"/>
    </source>
</evidence>
<keyword evidence="4" id="KW-1185">Reference proteome</keyword>
<proteinExistence type="predicted"/>
<feature type="transmembrane region" description="Helical" evidence="2">
    <location>
        <begin position="196"/>
        <end position="214"/>
    </location>
</feature>
<accession>A0A9W8ZD35</accession>
<feature type="compositionally biased region" description="Basic and acidic residues" evidence="1">
    <location>
        <begin position="73"/>
        <end position="87"/>
    </location>
</feature>
<name>A0A9W8ZD35_9PLEO</name>
<organism evidence="3 4">
    <name type="scientific">Didymella pomorum</name>
    <dbReference type="NCBI Taxonomy" id="749634"/>
    <lineage>
        <taxon>Eukaryota</taxon>
        <taxon>Fungi</taxon>
        <taxon>Dikarya</taxon>
        <taxon>Ascomycota</taxon>
        <taxon>Pezizomycotina</taxon>
        <taxon>Dothideomycetes</taxon>
        <taxon>Pleosporomycetidae</taxon>
        <taxon>Pleosporales</taxon>
        <taxon>Pleosporineae</taxon>
        <taxon>Didymellaceae</taxon>
        <taxon>Didymella</taxon>
    </lineage>
</organism>
<evidence type="ECO:0000313" key="4">
    <source>
        <dbReference type="Proteomes" id="UP001140510"/>
    </source>
</evidence>
<keyword evidence="2" id="KW-0812">Transmembrane</keyword>
<dbReference type="Proteomes" id="UP001140510">
    <property type="component" value="Unassembled WGS sequence"/>
</dbReference>
<feature type="compositionally biased region" description="Basic residues" evidence="1">
    <location>
        <begin position="1"/>
        <end position="12"/>
    </location>
</feature>
<dbReference type="EMBL" id="JAPEVA010000052">
    <property type="protein sequence ID" value="KAJ4403358.1"/>
    <property type="molecule type" value="Genomic_DNA"/>
</dbReference>
<keyword evidence="2" id="KW-0472">Membrane</keyword>
<dbReference type="OrthoDB" id="4179406at2759"/>
<evidence type="ECO:0000313" key="3">
    <source>
        <dbReference type="EMBL" id="KAJ4403358.1"/>
    </source>
</evidence>
<feature type="region of interest" description="Disordered" evidence="1">
    <location>
        <begin position="1"/>
        <end position="163"/>
    </location>
</feature>
<dbReference type="AlphaFoldDB" id="A0A9W8ZD35"/>
<keyword evidence="2" id="KW-1133">Transmembrane helix</keyword>
<gene>
    <name evidence="3" type="ORF">N0V91_006589</name>
</gene>